<sequence>MTGQSLKFRLCTTLLSWIFSSTELRCTDMPTNLERYNNALYFL</sequence>
<feature type="signal peptide" evidence="1">
    <location>
        <begin position="1"/>
        <end position="24"/>
    </location>
</feature>
<keyword evidence="1" id="KW-0732">Signal</keyword>
<organism evidence="2">
    <name type="scientific">Picea sitchensis</name>
    <name type="common">Sitka spruce</name>
    <name type="synonym">Pinus sitchensis</name>
    <dbReference type="NCBI Taxonomy" id="3332"/>
    <lineage>
        <taxon>Eukaryota</taxon>
        <taxon>Viridiplantae</taxon>
        <taxon>Streptophyta</taxon>
        <taxon>Embryophyta</taxon>
        <taxon>Tracheophyta</taxon>
        <taxon>Spermatophyta</taxon>
        <taxon>Pinopsida</taxon>
        <taxon>Pinidae</taxon>
        <taxon>Conifers I</taxon>
        <taxon>Pinales</taxon>
        <taxon>Pinaceae</taxon>
        <taxon>Picea</taxon>
    </lineage>
</organism>
<name>A9NL50_PICSI</name>
<accession>A9NL50</accession>
<proteinExistence type="evidence at transcript level"/>
<feature type="chain" id="PRO_5002739463" evidence="1">
    <location>
        <begin position="25"/>
        <end position="43"/>
    </location>
</feature>
<dbReference type="AlphaFoldDB" id="A9NL50"/>
<dbReference type="EMBL" id="EF081982">
    <property type="protein sequence ID" value="ABK21361.1"/>
    <property type="molecule type" value="mRNA"/>
</dbReference>
<evidence type="ECO:0000313" key="2">
    <source>
        <dbReference type="EMBL" id="ABK21361.1"/>
    </source>
</evidence>
<reference evidence="2" key="1">
    <citation type="journal article" date="2008" name="BMC Genomics">
        <title>A conifer genomics resource of 200,000 spruce (Picea spp.) ESTs and 6,464 high-quality, sequence-finished full-length cDNAs for Sitka spruce (Picea sitchensis).</title>
        <authorList>
            <person name="Ralph S.G."/>
            <person name="Chun H.J."/>
            <person name="Kolosova N."/>
            <person name="Cooper D."/>
            <person name="Oddy C."/>
            <person name="Ritland C.E."/>
            <person name="Kirkpatrick R."/>
            <person name="Moore R."/>
            <person name="Barber S."/>
            <person name="Holt R.A."/>
            <person name="Jones S.J."/>
            <person name="Marra M.A."/>
            <person name="Douglas C.J."/>
            <person name="Ritland K."/>
            <person name="Bohlmann J."/>
        </authorList>
    </citation>
    <scope>NUCLEOTIDE SEQUENCE</scope>
    <source>
        <tissue evidence="2">Green portion of the leader tissue</tissue>
    </source>
</reference>
<protein>
    <submittedName>
        <fullName evidence="2">Uncharacterized protein</fullName>
    </submittedName>
</protein>
<evidence type="ECO:0000256" key="1">
    <source>
        <dbReference type="SAM" id="SignalP"/>
    </source>
</evidence>